<evidence type="ECO:0000256" key="1">
    <source>
        <dbReference type="SAM" id="Phobius"/>
    </source>
</evidence>
<reference evidence="3" key="1">
    <citation type="submission" date="2020-07" db="EMBL/GenBank/DDBJ databases">
        <title>Metabolic diversity and evolutionary history of the archaeal phylum ###Micrarchaeota### uncovered from a freshwater lake metagenome.</title>
        <authorList>
            <person name="Kadnikov V.V."/>
            <person name="Savvichev A.S."/>
            <person name="Mardanov A.V."/>
            <person name="Beletsky A.V."/>
            <person name="Chupakov A.V."/>
            <person name="Kokryatskaya N.M."/>
            <person name="Pimenov N.V."/>
            <person name="Ravin N.V."/>
        </authorList>
    </citation>
    <scope>NUCLEOTIDE SEQUENCE [LARGE SCALE GENOMIC DNA]</scope>
</reference>
<dbReference type="Proteomes" id="UP000510821">
    <property type="component" value="Chromosome"/>
</dbReference>
<organism evidence="2 3">
    <name type="scientific">Fermentimicrarchaeum limneticum</name>
    <dbReference type="NCBI Taxonomy" id="2795018"/>
    <lineage>
        <taxon>Archaea</taxon>
        <taxon>Candidatus Micrarchaeota</taxon>
        <taxon>Candidatus Fermentimicrarchaeales</taxon>
        <taxon>Candidatus Fermentimicrarchaeaceae</taxon>
        <taxon>Candidatus Fermentimicrarchaeum</taxon>
    </lineage>
</organism>
<keyword evidence="1" id="KW-0472">Membrane</keyword>
<evidence type="ECO:0000313" key="3">
    <source>
        <dbReference type="Proteomes" id="UP000510821"/>
    </source>
</evidence>
<dbReference type="AlphaFoldDB" id="A0A7D6BNZ8"/>
<sequence length="181" mass="20226">MKLVKDRGIVLISVFFLLLGAYNIIYAKILLTALNEVSCFGMDCMTLGFLRMMAWILGAIGVCYIITAIVIRLHEVGCYLAIVASCFNILLMVAYLTKLSVMPIWMTFILPVRIILTQSISYSPSQARDLPSIMGSSLEILIILLNIGIIAYLFKCLRRDAWGPADRKPKLGGLDEEEIEE</sequence>
<name>A0A7D6BNZ8_FERL1</name>
<evidence type="ECO:0000313" key="2">
    <source>
        <dbReference type="EMBL" id="QLJ53042.1"/>
    </source>
</evidence>
<feature type="transmembrane region" description="Helical" evidence="1">
    <location>
        <begin position="49"/>
        <end position="71"/>
    </location>
</feature>
<accession>A0A7D6BNZ8</accession>
<feature type="transmembrane region" description="Helical" evidence="1">
    <location>
        <begin position="9"/>
        <end position="29"/>
    </location>
</feature>
<dbReference type="EMBL" id="CP058998">
    <property type="protein sequence ID" value="QLJ53042.1"/>
    <property type="molecule type" value="Genomic_DNA"/>
</dbReference>
<protein>
    <submittedName>
        <fullName evidence="2">Putative membrane protein</fullName>
    </submittedName>
</protein>
<dbReference type="KEGG" id="flt:Sv326_0867"/>
<keyword evidence="1" id="KW-0812">Transmembrane</keyword>
<gene>
    <name evidence="2" type="ORF">Sv326_0867</name>
</gene>
<keyword evidence="1" id="KW-1133">Transmembrane helix</keyword>
<feature type="transmembrane region" description="Helical" evidence="1">
    <location>
        <begin position="133"/>
        <end position="154"/>
    </location>
</feature>
<feature type="transmembrane region" description="Helical" evidence="1">
    <location>
        <begin position="78"/>
        <end position="96"/>
    </location>
</feature>
<proteinExistence type="predicted"/>